<dbReference type="InterPro" id="IPR002347">
    <property type="entry name" value="SDR_fam"/>
</dbReference>
<evidence type="ECO:0000313" key="2">
    <source>
        <dbReference type="Proteomes" id="UP000501600"/>
    </source>
</evidence>
<dbReference type="InterPro" id="IPR036291">
    <property type="entry name" value="NAD(P)-bd_dom_sf"/>
</dbReference>
<dbReference type="Pfam" id="PF00106">
    <property type="entry name" value="adh_short"/>
    <property type="match status" value="1"/>
</dbReference>
<protein>
    <submittedName>
        <fullName evidence="1">SDR family NAD(P)-dependent oxidoreductase</fullName>
    </submittedName>
</protein>
<accession>A0A6H2DP85</accession>
<dbReference type="AlphaFoldDB" id="A0A6H2DP85"/>
<keyword evidence="2" id="KW-1185">Reference proteome</keyword>
<organism evidence="1 2">
    <name type="scientific">Parasphingorhabdus halotolerans</name>
    <dbReference type="NCBI Taxonomy" id="2725558"/>
    <lineage>
        <taxon>Bacteria</taxon>
        <taxon>Pseudomonadati</taxon>
        <taxon>Pseudomonadota</taxon>
        <taxon>Alphaproteobacteria</taxon>
        <taxon>Sphingomonadales</taxon>
        <taxon>Sphingomonadaceae</taxon>
        <taxon>Parasphingorhabdus</taxon>
    </lineage>
</organism>
<sequence>MAGKFDGKTIVVTGSGKEKGLGQGILQRFADEGANCVVSDLSIGAEEEGVAEELRERGVRVATIACDVSECETDSGLK</sequence>
<evidence type="ECO:0000313" key="1">
    <source>
        <dbReference type="EMBL" id="QJB69476.1"/>
    </source>
</evidence>
<proteinExistence type="predicted"/>
<dbReference type="Proteomes" id="UP000501600">
    <property type="component" value="Chromosome"/>
</dbReference>
<name>A0A6H2DP85_9SPHN</name>
<dbReference type="EMBL" id="CP051217">
    <property type="protein sequence ID" value="QJB69476.1"/>
    <property type="molecule type" value="Genomic_DNA"/>
</dbReference>
<dbReference type="Gene3D" id="3.40.50.720">
    <property type="entry name" value="NAD(P)-binding Rossmann-like Domain"/>
    <property type="match status" value="1"/>
</dbReference>
<reference evidence="1 2" key="1">
    <citation type="submission" date="2020-04" db="EMBL/GenBank/DDBJ databases">
        <title>Genome sequence for Sphingorhabdus sp. strain M1.</title>
        <authorList>
            <person name="Park S.-J."/>
        </authorList>
    </citation>
    <scope>NUCLEOTIDE SEQUENCE [LARGE SCALE GENOMIC DNA]</scope>
    <source>
        <strain evidence="1 2">JK6</strain>
    </source>
</reference>
<gene>
    <name evidence="1" type="ORF">HF685_09445</name>
</gene>
<dbReference type="KEGG" id="phao:HF685_09445"/>
<dbReference type="SUPFAM" id="SSF51735">
    <property type="entry name" value="NAD(P)-binding Rossmann-fold domains"/>
    <property type="match status" value="1"/>
</dbReference>
<dbReference type="RefSeq" id="WP_168819544.1">
    <property type="nucleotide sequence ID" value="NZ_CP051217.1"/>
</dbReference>